<keyword evidence="5" id="KW-0735">Signal-anchor</keyword>
<dbReference type="PANTHER" id="PTHR12129:SF15">
    <property type="entry name" value="URONYL 2-SULFOTRANSFERASE"/>
    <property type="match status" value="1"/>
</dbReference>
<evidence type="ECO:0008006" key="13">
    <source>
        <dbReference type="Google" id="ProtNLM"/>
    </source>
</evidence>
<evidence type="ECO:0000256" key="1">
    <source>
        <dbReference type="ARBA" id="ARBA00004323"/>
    </source>
</evidence>
<organism evidence="11 12">
    <name type="scientific">Hypothenemus hampei</name>
    <name type="common">Coffee berry borer</name>
    <dbReference type="NCBI Taxonomy" id="57062"/>
    <lineage>
        <taxon>Eukaryota</taxon>
        <taxon>Metazoa</taxon>
        <taxon>Ecdysozoa</taxon>
        <taxon>Arthropoda</taxon>
        <taxon>Hexapoda</taxon>
        <taxon>Insecta</taxon>
        <taxon>Pterygota</taxon>
        <taxon>Neoptera</taxon>
        <taxon>Endopterygota</taxon>
        <taxon>Coleoptera</taxon>
        <taxon>Polyphaga</taxon>
        <taxon>Cucujiformia</taxon>
        <taxon>Curculionidae</taxon>
        <taxon>Scolytinae</taxon>
        <taxon>Hypothenemus</taxon>
    </lineage>
</organism>
<keyword evidence="8 10" id="KW-0472">Membrane</keyword>
<evidence type="ECO:0000313" key="11">
    <source>
        <dbReference type="EMBL" id="KAL1498115.1"/>
    </source>
</evidence>
<dbReference type="EMBL" id="JBDJPC010000006">
    <property type="protein sequence ID" value="KAL1498115.1"/>
    <property type="molecule type" value="Genomic_DNA"/>
</dbReference>
<proteinExistence type="inferred from homology"/>
<name>A0ABD1ENM8_HYPHA</name>
<accession>A0ABD1ENM8</accession>
<comment type="caution">
    <text evidence="11">The sequence shown here is derived from an EMBL/GenBank/DDBJ whole genome shotgun (WGS) entry which is preliminary data.</text>
</comment>
<evidence type="ECO:0000313" key="12">
    <source>
        <dbReference type="Proteomes" id="UP001566132"/>
    </source>
</evidence>
<dbReference type="GO" id="GO:0000139">
    <property type="term" value="C:Golgi membrane"/>
    <property type="evidence" value="ECO:0007669"/>
    <property type="project" value="UniProtKB-SubCell"/>
</dbReference>
<keyword evidence="6 10" id="KW-1133">Transmembrane helix</keyword>
<evidence type="ECO:0000256" key="2">
    <source>
        <dbReference type="ARBA" id="ARBA00010569"/>
    </source>
</evidence>
<keyword evidence="9" id="KW-0325">Glycoprotein</keyword>
<dbReference type="InterPro" id="IPR027417">
    <property type="entry name" value="P-loop_NTPase"/>
</dbReference>
<evidence type="ECO:0000256" key="9">
    <source>
        <dbReference type="ARBA" id="ARBA00023180"/>
    </source>
</evidence>
<evidence type="ECO:0000256" key="6">
    <source>
        <dbReference type="ARBA" id="ARBA00022989"/>
    </source>
</evidence>
<evidence type="ECO:0000256" key="8">
    <source>
        <dbReference type="ARBA" id="ARBA00023136"/>
    </source>
</evidence>
<keyword evidence="7" id="KW-0333">Golgi apparatus</keyword>
<keyword evidence="4 10" id="KW-0812">Transmembrane</keyword>
<dbReference type="Pfam" id="PF03567">
    <property type="entry name" value="Sulfotransfer_2"/>
    <property type="match status" value="1"/>
</dbReference>
<keyword evidence="3" id="KW-0808">Transferase</keyword>
<gene>
    <name evidence="11" type="ORF">ABEB36_008968</name>
</gene>
<reference evidence="11 12" key="1">
    <citation type="submission" date="2024-05" db="EMBL/GenBank/DDBJ databases">
        <title>Genetic variation in Jamaican populations of the coffee berry borer (Hypothenemus hampei).</title>
        <authorList>
            <person name="Errbii M."/>
            <person name="Myrie A."/>
        </authorList>
    </citation>
    <scope>NUCLEOTIDE SEQUENCE [LARGE SCALE GENOMIC DNA]</scope>
    <source>
        <strain evidence="11">JA-Hopewell-2020-01-JO</strain>
        <tissue evidence="11">Whole body</tissue>
    </source>
</reference>
<keyword evidence="12" id="KW-1185">Reference proteome</keyword>
<evidence type="ECO:0000256" key="7">
    <source>
        <dbReference type="ARBA" id="ARBA00023034"/>
    </source>
</evidence>
<sequence>MFKHRRTKIRWILVIGFTVIVGAFVIYKIECLNDFNKTSLVDYKFPSKSLLSYMGNTTESLRKHLTSSVSVPKHITKSLKQLGKMDEVNKHFLFLNSVPKSGSEILVFLLERIQGENNFKHVRLKGGNKRKLNKIQQEEMVEEIYDIRRNMAIPLSFDRTVYFINFTSFDRQLPIYFNLIRHPITKVMTRALLTKTGTYDSYFIRCLLDAKRNCNFKNGRPYDLTIPYFCGHDPRCMLLNDNWAFEKAKSNVEKYYQVVGVLEEMNITLQVLETKIPQFFSGVKSTYQRNLLENYKNKKDPDIPEEIEISLRKTLVKEMEFYYWIKNRLLSQANKT</sequence>
<dbReference type="Gene3D" id="3.40.50.300">
    <property type="entry name" value="P-loop containing nucleotide triphosphate hydrolases"/>
    <property type="match status" value="1"/>
</dbReference>
<dbReference type="Proteomes" id="UP001566132">
    <property type="component" value="Unassembled WGS sequence"/>
</dbReference>
<protein>
    <recommendedName>
        <fullName evidence="13">Uronyl 2-sulfotransferase</fullName>
    </recommendedName>
</protein>
<feature type="transmembrane region" description="Helical" evidence="10">
    <location>
        <begin position="12"/>
        <end position="29"/>
    </location>
</feature>
<evidence type="ECO:0000256" key="5">
    <source>
        <dbReference type="ARBA" id="ARBA00022968"/>
    </source>
</evidence>
<dbReference type="InterPro" id="IPR005331">
    <property type="entry name" value="Sulfotransferase"/>
</dbReference>
<evidence type="ECO:0000256" key="3">
    <source>
        <dbReference type="ARBA" id="ARBA00022679"/>
    </source>
</evidence>
<dbReference type="InterPro" id="IPR007734">
    <property type="entry name" value="Heparan_SO4_2-O-STrfase"/>
</dbReference>
<dbReference type="AlphaFoldDB" id="A0ABD1ENM8"/>
<evidence type="ECO:0000256" key="4">
    <source>
        <dbReference type="ARBA" id="ARBA00022692"/>
    </source>
</evidence>
<comment type="similarity">
    <text evidence="2">Belongs to the sulfotransferase 3 family.</text>
</comment>
<dbReference type="PANTHER" id="PTHR12129">
    <property type="entry name" value="HEPARAN SULFATE 2-O-SULFOTRANSFERASE"/>
    <property type="match status" value="1"/>
</dbReference>
<comment type="subcellular location">
    <subcellularLocation>
        <location evidence="1">Golgi apparatus membrane</location>
        <topology evidence="1">Single-pass type II membrane protein</topology>
    </subcellularLocation>
</comment>
<evidence type="ECO:0000256" key="10">
    <source>
        <dbReference type="SAM" id="Phobius"/>
    </source>
</evidence>
<dbReference type="GO" id="GO:0016740">
    <property type="term" value="F:transferase activity"/>
    <property type="evidence" value="ECO:0007669"/>
    <property type="project" value="UniProtKB-KW"/>
</dbReference>